<gene>
    <name evidence="1" type="ordered locus">Npun_ER011</name>
</gene>
<protein>
    <submittedName>
        <fullName evidence="1">Uncharacterized protein</fullName>
    </submittedName>
</protein>
<proteinExistence type="predicted"/>
<dbReference type="HOGENOM" id="CLU_2789790_0_0_3"/>
<organism evidence="1 2">
    <name type="scientific">Nostoc punctiforme (strain ATCC 29133 / PCC 73102)</name>
    <dbReference type="NCBI Taxonomy" id="63737"/>
    <lineage>
        <taxon>Bacteria</taxon>
        <taxon>Bacillati</taxon>
        <taxon>Cyanobacteriota</taxon>
        <taxon>Cyanophyceae</taxon>
        <taxon>Nostocales</taxon>
        <taxon>Nostocaceae</taxon>
        <taxon>Nostoc</taxon>
    </lineage>
</organism>
<dbReference type="KEGG" id="npu:Npun_ER011"/>
<keyword evidence="2" id="KW-1185">Reference proteome</keyword>
<sequence>MKYLNPMHPIEFKKKWQLTYNELALVLGYENDFTVRCWGINGGHRRNPQKVAYVACRLLDEKWSSEGKVIDSYL</sequence>
<evidence type="ECO:0000313" key="1">
    <source>
        <dbReference type="EMBL" id="ACC85479.1"/>
    </source>
</evidence>
<accession>B2JC25</accession>
<name>B2JC25_NOSP7</name>
<geneLocation type="plasmid" evidence="1 2">
    <name>pNPUN05</name>
</geneLocation>
<reference evidence="2" key="1">
    <citation type="submission" date="2008-04" db="EMBL/GenBank/DDBJ databases">
        <title>Complete sequence of plasmid 5 of Nostoc punctiforme ATCC 29133.</title>
        <authorList>
            <consortium name="US DOE Joint Genome Institute"/>
            <person name="Copeland A."/>
            <person name="Lucas S."/>
            <person name="Lapidus A."/>
            <person name="Glavina del Rio T."/>
            <person name="Dalin E."/>
            <person name="Tice H."/>
            <person name="Pitluck S."/>
            <person name="Chain P."/>
            <person name="Malfatti S."/>
            <person name="Shin M."/>
            <person name="Vergez L."/>
            <person name="Schmutz J."/>
            <person name="Larimer F."/>
            <person name="Land M."/>
            <person name="Hauser L."/>
            <person name="Kyrpides N."/>
            <person name="Kim E."/>
            <person name="Meeks J.C."/>
            <person name="Elhai J."/>
            <person name="Campbell E.L."/>
            <person name="Thiel T."/>
            <person name="Longmire J."/>
            <person name="Potts M."/>
            <person name="Atlas R."/>
        </authorList>
    </citation>
    <scope>NUCLEOTIDE SEQUENCE [LARGE SCALE GENOMIC DNA]</scope>
    <source>
        <strain evidence="2">ATCC 29133 / PCC 73102</strain>
        <plasmid evidence="2">Plasmid pNPUN05</plasmid>
    </source>
</reference>
<evidence type="ECO:0000313" key="2">
    <source>
        <dbReference type="Proteomes" id="UP000001191"/>
    </source>
</evidence>
<dbReference type="Proteomes" id="UP000001191">
    <property type="component" value="Plasmid pNPUN05"/>
</dbReference>
<dbReference type="PhylomeDB" id="B2JC25"/>
<dbReference type="EnsemblBacteria" id="ACC85479">
    <property type="protein sequence ID" value="ACC85479"/>
    <property type="gene ID" value="Npun_ER011"/>
</dbReference>
<keyword evidence="1" id="KW-0614">Plasmid</keyword>
<dbReference type="EMBL" id="CP001042">
    <property type="protein sequence ID" value="ACC85479.1"/>
    <property type="molecule type" value="Genomic_DNA"/>
</dbReference>
<dbReference type="AlphaFoldDB" id="B2JC25"/>